<evidence type="ECO:0000256" key="12">
    <source>
        <dbReference type="RuleBase" id="RU363038"/>
    </source>
</evidence>
<dbReference type="InterPro" id="IPR009080">
    <property type="entry name" value="tRNAsynth_Ia_anticodon-bd"/>
</dbReference>
<feature type="domain" description="Arginyl tRNA synthetase N-terminal" evidence="14">
    <location>
        <begin position="1"/>
        <end position="82"/>
    </location>
</feature>
<keyword evidence="6 11" id="KW-0547">Nucleotide-binding</keyword>
<dbReference type="Gene3D" id="3.30.1360.70">
    <property type="entry name" value="Arginyl tRNA synthetase N-terminal domain"/>
    <property type="match status" value="1"/>
</dbReference>
<dbReference type="PANTHER" id="PTHR11956">
    <property type="entry name" value="ARGINYL-TRNA SYNTHETASE"/>
    <property type="match status" value="1"/>
</dbReference>
<dbReference type="Pfam" id="PF05746">
    <property type="entry name" value="DALR_1"/>
    <property type="match status" value="1"/>
</dbReference>
<keyword evidence="7 11" id="KW-0067">ATP-binding</keyword>
<sequence length="529" mass="59922">MKNKIIKALQDSLKLLGTDAKIQLTPSKDHGDFSTNVAMKLAKELKDSPINIAKKIIEGINKEENLIDKVEIAGPGFINFFMKQDALNTIITDILTAKDNYGMGTENEYVNVEYVSANPTGYLHLGHARGAVVGSILVNVLRFAGNKVDAEYYVNDAGAQIDILGEAAWTRYQQEYNIDVQMPENTYRGQDVVWVAQELKEIFGDKYVNVAYEECKDIFKQESKKLLLEQIEIDLNKLGVNMDFYSSEQKMYDEGRIIKALDKLEDKFEEDGATWLRTTKYGDDKDRVLIKSDGSYTYLSPDIAYHDVKLSRGYDYIINIFGADHIGYIKRMEVALLQLGYPDGILKDTLIIQLVRLIQDGKELKMSKRMGTSFTIRELIDLAGKDATRFFMANRSCDSKFDFNVNLAKQKTSENPVFYIQYAHARANQILDKTNFNIDTSKLYTIGAEKLMSELKKFPELVSTISRTRKIHLLPQYLIDLAKAFHSYYNSNKIVGSENEQAMLPVVVAAKQVLKNGLTLLGISAPNQM</sequence>
<protein>
    <recommendedName>
        <fullName evidence="11">Arginine--tRNA ligase</fullName>
        <ecNumber evidence="11">6.1.1.19</ecNumber>
    </recommendedName>
    <alternativeName>
        <fullName evidence="11">Arginyl-tRNA synthetase</fullName>
        <shortName evidence="11">ArgRS</shortName>
    </alternativeName>
</protein>
<dbReference type="AlphaFoldDB" id="A0A4R0XVH2"/>
<comment type="catalytic activity">
    <reaction evidence="10 11">
        <text>tRNA(Arg) + L-arginine + ATP = L-arginyl-tRNA(Arg) + AMP + diphosphate</text>
        <dbReference type="Rhea" id="RHEA:20301"/>
        <dbReference type="Rhea" id="RHEA-COMP:9658"/>
        <dbReference type="Rhea" id="RHEA-COMP:9673"/>
        <dbReference type="ChEBI" id="CHEBI:30616"/>
        <dbReference type="ChEBI" id="CHEBI:32682"/>
        <dbReference type="ChEBI" id="CHEBI:33019"/>
        <dbReference type="ChEBI" id="CHEBI:78442"/>
        <dbReference type="ChEBI" id="CHEBI:78513"/>
        <dbReference type="ChEBI" id="CHEBI:456215"/>
        <dbReference type="EC" id="6.1.1.19"/>
    </reaction>
</comment>
<dbReference type="PROSITE" id="PS00178">
    <property type="entry name" value="AA_TRNA_LIGASE_I"/>
    <property type="match status" value="1"/>
</dbReference>
<dbReference type="InterPro" id="IPR035684">
    <property type="entry name" value="ArgRS_core"/>
</dbReference>
<dbReference type="Pfam" id="PF03485">
    <property type="entry name" value="Arg_tRNA_synt_N"/>
    <property type="match status" value="1"/>
</dbReference>
<dbReference type="SMART" id="SM01016">
    <property type="entry name" value="Arg_tRNA_synt_N"/>
    <property type="match status" value="1"/>
</dbReference>
<evidence type="ECO:0000256" key="4">
    <source>
        <dbReference type="ARBA" id="ARBA00022490"/>
    </source>
</evidence>
<evidence type="ECO:0000256" key="5">
    <source>
        <dbReference type="ARBA" id="ARBA00022598"/>
    </source>
</evidence>
<evidence type="ECO:0000256" key="7">
    <source>
        <dbReference type="ARBA" id="ARBA00022840"/>
    </source>
</evidence>
<dbReference type="GO" id="GO:0006420">
    <property type="term" value="P:arginyl-tRNA aminoacylation"/>
    <property type="evidence" value="ECO:0007669"/>
    <property type="project" value="UniProtKB-UniRule"/>
</dbReference>
<dbReference type="InterPro" id="IPR001278">
    <property type="entry name" value="Arg-tRNA-ligase"/>
</dbReference>
<keyword evidence="16" id="KW-1185">Reference proteome</keyword>
<dbReference type="InterPro" id="IPR008909">
    <property type="entry name" value="DALR_anticod-bd"/>
</dbReference>
<comment type="caution">
    <text evidence="15">The sequence shown here is derived from an EMBL/GenBank/DDBJ whole genome shotgun (WGS) entry which is preliminary data.</text>
</comment>
<evidence type="ECO:0000313" key="15">
    <source>
        <dbReference type="EMBL" id="TCG10921.1"/>
    </source>
</evidence>
<dbReference type="GO" id="GO:0005737">
    <property type="term" value="C:cytoplasm"/>
    <property type="evidence" value="ECO:0007669"/>
    <property type="project" value="UniProtKB-SubCell"/>
</dbReference>
<evidence type="ECO:0000256" key="1">
    <source>
        <dbReference type="ARBA" id="ARBA00004496"/>
    </source>
</evidence>
<keyword evidence="4 11" id="KW-0963">Cytoplasm</keyword>
<dbReference type="EC" id="6.1.1.19" evidence="11"/>
<evidence type="ECO:0000256" key="11">
    <source>
        <dbReference type="HAMAP-Rule" id="MF_00123"/>
    </source>
</evidence>
<keyword evidence="5 11" id="KW-0436">Ligase</keyword>
<dbReference type="GO" id="GO:0005524">
    <property type="term" value="F:ATP binding"/>
    <property type="evidence" value="ECO:0007669"/>
    <property type="project" value="UniProtKB-UniRule"/>
</dbReference>
<comment type="subcellular location">
    <subcellularLocation>
        <location evidence="1 11">Cytoplasm</location>
    </subcellularLocation>
</comment>
<dbReference type="SMART" id="SM00836">
    <property type="entry name" value="DALR_1"/>
    <property type="match status" value="1"/>
</dbReference>
<dbReference type="HAMAP" id="MF_00123">
    <property type="entry name" value="Arg_tRNA_synth"/>
    <property type="match status" value="1"/>
</dbReference>
<comment type="subunit">
    <text evidence="3 11">Monomer.</text>
</comment>
<dbReference type="SUPFAM" id="SSF55190">
    <property type="entry name" value="Arginyl-tRNA synthetase (ArgRS), N-terminal 'additional' domain"/>
    <property type="match status" value="1"/>
</dbReference>
<dbReference type="PANTHER" id="PTHR11956:SF5">
    <property type="entry name" value="ARGININE--TRNA LIGASE, CYTOPLASMIC"/>
    <property type="match status" value="1"/>
</dbReference>
<organism evidence="15 16">
    <name type="scientific">Mycoplasma marinum</name>
    <dbReference type="NCBI Taxonomy" id="1937190"/>
    <lineage>
        <taxon>Bacteria</taxon>
        <taxon>Bacillati</taxon>
        <taxon>Mycoplasmatota</taxon>
        <taxon>Mollicutes</taxon>
        <taxon>Mycoplasmataceae</taxon>
        <taxon>Mycoplasma</taxon>
    </lineage>
</organism>
<evidence type="ECO:0000256" key="2">
    <source>
        <dbReference type="ARBA" id="ARBA00005594"/>
    </source>
</evidence>
<dbReference type="InterPro" id="IPR001412">
    <property type="entry name" value="aa-tRNA-synth_I_CS"/>
</dbReference>
<gene>
    <name evidence="11" type="primary">argS</name>
    <name evidence="15" type="ORF">C4B24_03615</name>
</gene>
<dbReference type="Proteomes" id="UP000294192">
    <property type="component" value="Unassembled WGS sequence"/>
</dbReference>
<feature type="short sequence motif" description="'HIGH' region" evidence="11">
    <location>
        <begin position="117"/>
        <end position="127"/>
    </location>
</feature>
<comment type="similarity">
    <text evidence="2 11 12">Belongs to the class-I aminoacyl-tRNA synthetase family.</text>
</comment>
<name>A0A4R0XVH2_9MOLU</name>
<dbReference type="InterPro" id="IPR005148">
    <property type="entry name" value="Arg-tRNA-synth_N"/>
</dbReference>
<dbReference type="Gene3D" id="1.10.730.10">
    <property type="entry name" value="Isoleucyl-tRNA Synthetase, Domain 1"/>
    <property type="match status" value="1"/>
</dbReference>
<evidence type="ECO:0000256" key="8">
    <source>
        <dbReference type="ARBA" id="ARBA00022917"/>
    </source>
</evidence>
<dbReference type="InterPro" id="IPR036695">
    <property type="entry name" value="Arg-tRNA-synth_N_sf"/>
</dbReference>
<proteinExistence type="inferred from homology"/>
<dbReference type="NCBIfam" id="TIGR00456">
    <property type="entry name" value="argS"/>
    <property type="match status" value="1"/>
</dbReference>
<feature type="domain" description="DALR anticodon binding" evidence="13">
    <location>
        <begin position="420"/>
        <end position="529"/>
    </location>
</feature>
<evidence type="ECO:0000256" key="10">
    <source>
        <dbReference type="ARBA" id="ARBA00049339"/>
    </source>
</evidence>
<dbReference type="Gene3D" id="3.40.50.620">
    <property type="entry name" value="HUPs"/>
    <property type="match status" value="1"/>
</dbReference>
<dbReference type="SUPFAM" id="SSF47323">
    <property type="entry name" value="Anticodon-binding domain of a subclass of class I aminoacyl-tRNA synthetases"/>
    <property type="match status" value="1"/>
</dbReference>
<dbReference type="FunFam" id="3.40.50.620:FF:000062">
    <property type="entry name" value="Arginine--tRNA ligase"/>
    <property type="match status" value="1"/>
</dbReference>
<keyword evidence="8 11" id="KW-0648">Protein biosynthesis</keyword>
<dbReference type="EMBL" id="PSZO01000018">
    <property type="protein sequence ID" value="TCG10921.1"/>
    <property type="molecule type" value="Genomic_DNA"/>
</dbReference>
<dbReference type="GO" id="GO:0004814">
    <property type="term" value="F:arginine-tRNA ligase activity"/>
    <property type="evidence" value="ECO:0007669"/>
    <property type="project" value="UniProtKB-UniRule"/>
</dbReference>
<evidence type="ECO:0000256" key="9">
    <source>
        <dbReference type="ARBA" id="ARBA00023146"/>
    </source>
</evidence>
<dbReference type="CDD" id="cd00671">
    <property type="entry name" value="ArgRS_core"/>
    <property type="match status" value="1"/>
</dbReference>
<reference evidence="15 16" key="1">
    <citation type="submission" date="2018-02" db="EMBL/GenBank/DDBJ databases">
        <title>Mycoplasma marinum and Mycoplasma todarodis sp. nov., moderately halophilic and psychrotolerant mycoplasmas isolated from cephalopods.</title>
        <authorList>
            <person name="Viver T."/>
        </authorList>
    </citation>
    <scope>NUCLEOTIDE SEQUENCE [LARGE SCALE GENOMIC DNA]</scope>
    <source>
        <strain evidence="15 16">PE</strain>
    </source>
</reference>
<dbReference type="OrthoDB" id="9805987at2"/>
<evidence type="ECO:0000259" key="14">
    <source>
        <dbReference type="SMART" id="SM01016"/>
    </source>
</evidence>
<dbReference type="RefSeq" id="WP_131599404.1">
    <property type="nucleotide sequence ID" value="NZ_PSZO01000018.1"/>
</dbReference>
<evidence type="ECO:0000313" key="16">
    <source>
        <dbReference type="Proteomes" id="UP000294192"/>
    </source>
</evidence>
<dbReference type="PRINTS" id="PR01038">
    <property type="entry name" value="TRNASYNTHARG"/>
</dbReference>
<keyword evidence="9 11" id="KW-0030">Aminoacyl-tRNA synthetase</keyword>
<evidence type="ECO:0000256" key="6">
    <source>
        <dbReference type="ARBA" id="ARBA00022741"/>
    </source>
</evidence>
<dbReference type="SUPFAM" id="SSF52374">
    <property type="entry name" value="Nucleotidylyl transferase"/>
    <property type="match status" value="1"/>
</dbReference>
<evidence type="ECO:0000259" key="13">
    <source>
        <dbReference type="SMART" id="SM00836"/>
    </source>
</evidence>
<dbReference type="Pfam" id="PF00750">
    <property type="entry name" value="tRNA-synt_1d"/>
    <property type="match status" value="1"/>
</dbReference>
<accession>A0A4R0XVH2</accession>
<dbReference type="InterPro" id="IPR014729">
    <property type="entry name" value="Rossmann-like_a/b/a_fold"/>
</dbReference>
<evidence type="ECO:0000256" key="3">
    <source>
        <dbReference type="ARBA" id="ARBA00011245"/>
    </source>
</evidence>